<proteinExistence type="predicted"/>
<dbReference type="EMBL" id="CP020100">
    <property type="protein sequence ID" value="AQZ94637.1"/>
    <property type="molecule type" value="Genomic_DNA"/>
</dbReference>
<gene>
    <name evidence="2" type="ORF">BVH74_07675</name>
</gene>
<feature type="domain" description="Thioesterase putative" evidence="1">
    <location>
        <begin position="8"/>
        <end position="148"/>
    </location>
</feature>
<sequence>MSDTVHPLQPLLHDEIPLTRALGLEVVSYQAGTLTLKAPLAPNANHKGTAFGGSLYCMALVAGWGWLHLALREAGIDDGHVVIHEAQVKYQAPVEGELVAVCAPPPVEAWERFVAMYQRRGRARISLDARVLGEGGDALRFSGQFVLQR</sequence>
<keyword evidence="3" id="KW-1185">Reference proteome</keyword>
<name>A0A1V0B3Y7_9GAMM</name>
<evidence type="ECO:0000313" key="3">
    <source>
        <dbReference type="Proteomes" id="UP000243488"/>
    </source>
</evidence>
<dbReference type="STRING" id="1931241.BVH74_07675"/>
<dbReference type="Gene3D" id="3.10.129.10">
    <property type="entry name" value="Hotdog Thioesterase"/>
    <property type="match status" value="1"/>
</dbReference>
<accession>A0A1V0B3Y7</accession>
<reference evidence="2 3" key="1">
    <citation type="submission" date="2017-03" db="EMBL/GenBank/DDBJ databases">
        <title>Complete genome sequence of the novel DNRA strain Pseudomonas sp. S-6-2 isolated from Chinese polluted river sediment. Journal of Biotechnology.</title>
        <authorList>
            <person name="Li J."/>
            <person name="Xiang F."/>
            <person name="Wang L."/>
            <person name="Xi L."/>
            <person name="Liu J."/>
        </authorList>
    </citation>
    <scope>NUCLEOTIDE SEQUENCE [LARGE SCALE GENOMIC DNA]</scope>
    <source>
        <strain evidence="2 3">S-6-2</strain>
    </source>
</reference>
<dbReference type="RefSeq" id="WP_080049490.1">
    <property type="nucleotide sequence ID" value="NZ_CP020100.1"/>
</dbReference>
<dbReference type="InterPro" id="IPR029069">
    <property type="entry name" value="HotDog_dom_sf"/>
</dbReference>
<evidence type="ECO:0000313" key="2">
    <source>
        <dbReference type="EMBL" id="AQZ94637.1"/>
    </source>
</evidence>
<dbReference type="KEGG" id="ppha:BVH74_07675"/>
<organism evidence="2 3">
    <name type="scientific">Halopseudomonas phragmitis</name>
    <dbReference type="NCBI Taxonomy" id="1931241"/>
    <lineage>
        <taxon>Bacteria</taxon>
        <taxon>Pseudomonadati</taxon>
        <taxon>Pseudomonadota</taxon>
        <taxon>Gammaproteobacteria</taxon>
        <taxon>Pseudomonadales</taxon>
        <taxon>Pseudomonadaceae</taxon>
        <taxon>Halopseudomonas</taxon>
    </lineage>
</organism>
<dbReference type="Proteomes" id="UP000243488">
    <property type="component" value="Chromosome"/>
</dbReference>
<dbReference type="NCBIfam" id="TIGR02447">
    <property type="entry name" value="yiiD_Cterm"/>
    <property type="match status" value="1"/>
</dbReference>
<protein>
    <submittedName>
        <fullName evidence="2">Thioesterase</fullName>
    </submittedName>
</protein>
<dbReference type="AlphaFoldDB" id="A0A1V0B3Y7"/>
<dbReference type="InterPro" id="IPR012660">
    <property type="entry name" value="YiiD_C"/>
</dbReference>
<evidence type="ECO:0000259" key="1">
    <source>
        <dbReference type="Pfam" id="PF09500"/>
    </source>
</evidence>
<dbReference type="SUPFAM" id="SSF54637">
    <property type="entry name" value="Thioesterase/thiol ester dehydrase-isomerase"/>
    <property type="match status" value="1"/>
</dbReference>
<dbReference type="Pfam" id="PF09500">
    <property type="entry name" value="YiiD_C"/>
    <property type="match status" value="1"/>
</dbReference>